<dbReference type="InterPro" id="IPR055370">
    <property type="entry name" value="Lsr2_DNA-bd"/>
</dbReference>
<feature type="domain" description="Lsr2 DNA-binding" evidence="2">
    <location>
        <begin position="133"/>
        <end position="159"/>
    </location>
</feature>
<evidence type="ECO:0000256" key="1">
    <source>
        <dbReference type="ARBA" id="ARBA00023125"/>
    </source>
</evidence>
<dbReference type="Proteomes" id="UP000661858">
    <property type="component" value="Unassembled WGS sequence"/>
</dbReference>
<keyword evidence="4" id="KW-1185">Reference proteome</keyword>
<dbReference type="Gene3D" id="4.10.320.10">
    <property type="entry name" value="E3-binding domain"/>
    <property type="match status" value="2"/>
</dbReference>
<proteinExistence type="predicted"/>
<reference evidence="3" key="1">
    <citation type="submission" date="2021-01" db="EMBL/GenBank/DDBJ databases">
        <title>WGS of actinomycetes isolated from Thailand.</title>
        <authorList>
            <person name="Thawai C."/>
        </authorList>
    </citation>
    <scope>NUCLEOTIDE SEQUENCE</scope>
    <source>
        <strain evidence="3">RCU-197</strain>
    </source>
</reference>
<dbReference type="RefSeq" id="WP_201843364.1">
    <property type="nucleotide sequence ID" value="NZ_JAERRK010000025.1"/>
</dbReference>
<dbReference type="EMBL" id="JAERRK010000025">
    <property type="protein sequence ID" value="MBL1086814.1"/>
    <property type="molecule type" value="Genomic_DNA"/>
</dbReference>
<comment type="caution">
    <text evidence="3">The sequence shown here is derived from an EMBL/GenBank/DDBJ whole genome shotgun (WGS) entry which is preliminary data.</text>
</comment>
<gene>
    <name evidence="3" type="ORF">JK359_33455</name>
</gene>
<dbReference type="InterPro" id="IPR036625">
    <property type="entry name" value="E3-bd_dom_sf"/>
</dbReference>
<dbReference type="GO" id="GO:0003677">
    <property type="term" value="F:DNA binding"/>
    <property type="evidence" value="ECO:0007669"/>
    <property type="project" value="UniProtKB-KW"/>
</dbReference>
<protein>
    <submittedName>
        <fullName evidence="3">Lsr2 family protein</fullName>
    </submittedName>
</protein>
<organism evidence="3 4">
    <name type="scientific">Streptomyces actinomycinicus</name>
    <dbReference type="NCBI Taxonomy" id="1695166"/>
    <lineage>
        <taxon>Bacteria</taxon>
        <taxon>Bacillati</taxon>
        <taxon>Actinomycetota</taxon>
        <taxon>Actinomycetes</taxon>
        <taxon>Kitasatosporales</taxon>
        <taxon>Streptomycetaceae</taxon>
        <taxon>Streptomyces</taxon>
    </lineage>
</organism>
<name>A0A937JPG9_9ACTN</name>
<keyword evidence="1" id="KW-0238">DNA-binding</keyword>
<evidence type="ECO:0000259" key="2">
    <source>
        <dbReference type="Pfam" id="PF23359"/>
    </source>
</evidence>
<feature type="domain" description="Lsr2 DNA-binding" evidence="2">
    <location>
        <begin position="204"/>
        <end position="234"/>
    </location>
</feature>
<dbReference type="AlphaFoldDB" id="A0A937JPG9"/>
<dbReference type="GO" id="GO:0016746">
    <property type="term" value="F:acyltransferase activity"/>
    <property type="evidence" value="ECO:0007669"/>
    <property type="project" value="InterPro"/>
</dbReference>
<accession>A0A937JPG9</accession>
<evidence type="ECO:0000313" key="4">
    <source>
        <dbReference type="Proteomes" id="UP000661858"/>
    </source>
</evidence>
<dbReference type="Pfam" id="PF23359">
    <property type="entry name" value="Lsr2_DNA-bd"/>
    <property type="match status" value="2"/>
</dbReference>
<evidence type="ECO:0000313" key="3">
    <source>
        <dbReference type="EMBL" id="MBL1086814.1"/>
    </source>
</evidence>
<sequence>MSPRDTALLMLKGRRAPGEIQRATGMSTGQIAALAEVQGLSQTAARSGGFLTGIDPTLIRGLAALMWAEQNAGHQRVRRQAARVRELLGELAGYQSRMIAENGIRSELTEINRKLNTAQSKLSRLGASTALLIRDWAEKQGMTVSPSGVLSADVIDAFEYNHQHTNQLDQRRAITAARLQREIASLKRSRTAARRRLDSLTNPPAAEVRAWAQQQGLAVSVAGQMPAYLIEAYKDHQAKAMSEQAG</sequence>